<proteinExistence type="predicted"/>
<name>A0A2I0BH67_9ASPA</name>
<accession>A0A2I0BH67</accession>
<protein>
    <submittedName>
        <fullName evidence="1">Uncharacterized protein</fullName>
    </submittedName>
</protein>
<evidence type="ECO:0000313" key="2">
    <source>
        <dbReference type="Proteomes" id="UP000236161"/>
    </source>
</evidence>
<evidence type="ECO:0000313" key="1">
    <source>
        <dbReference type="EMBL" id="PKA67129.1"/>
    </source>
</evidence>
<reference evidence="1 2" key="1">
    <citation type="journal article" date="2017" name="Nature">
        <title>The Apostasia genome and the evolution of orchids.</title>
        <authorList>
            <person name="Zhang G.Q."/>
            <person name="Liu K.W."/>
            <person name="Li Z."/>
            <person name="Lohaus R."/>
            <person name="Hsiao Y.Y."/>
            <person name="Niu S.C."/>
            <person name="Wang J.Y."/>
            <person name="Lin Y.C."/>
            <person name="Xu Q."/>
            <person name="Chen L.J."/>
            <person name="Yoshida K."/>
            <person name="Fujiwara S."/>
            <person name="Wang Z.W."/>
            <person name="Zhang Y.Q."/>
            <person name="Mitsuda N."/>
            <person name="Wang M."/>
            <person name="Liu G.H."/>
            <person name="Pecoraro L."/>
            <person name="Huang H.X."/>
            <person name="Xiao X.J."/>
            <person name="Lin M."/>
            <person name="Wu X.Y."/>
            <person name="Wu W.L."/>
            <person name="Chen Y.Y."/>
            <person name="Chang S.B."/>
            <person name="Sakamoto S."/>
            <person name="Ohme-Takagi M."/>
            <person name="Yagi M."/>
            <person name="Zeng S.J."/>
            <person name="Shen C.Y."/>
            <person name="Yeh C.M."/>
            <person name="Luo Y.B."/>
            <person name="Tsai W.C."/>
            <person name="Van de Peer Y."/>
            <person name="Liu Z.J."/>
        </authorList>
    </citation>
    <scope>NUCLEOTIDE SEQUENCE [LARGE SCALE GENOMIC DNA]</scope>
    <source>
        <strain evidence="2">cv. Shenzhen</strain>
        <tissue evidence="1">Stem</tissue>
    </source>
</reference>
<organism evidence="1 2">
    <name type="scientific">Apostasia shenzhenica</name>
    <dbReference type="NCBI Taxonomy" id="1088818"/>
    <lineage>
        <taxon>Eukaryota</taxon>
        <taxon>Viridiplantae</taxon>
        <taxon>Streptophyta</taxon>
        <taxon>Embryophyta</taxon>
        <taxon>Tracheophyta</taxon>
        <taxon>Spermatophyta</taxon>
        <taxon>Magnoliopsida</taxon>
        <taxon>Liliopsida</taxon>
        <taxon>Asparagales</taxon>
        <taxon>Orchidaceae</taxon>
        <taxon>Apostasioideae</taxon>
        <taxon>Apostasia</taxon>
    </lineage>
</organism>
<dbReference type="Proteomes" id="UP000236161">
    <property type="component" value="Unassembled WGS sequence"/>
</dbReference>
<dbReference type="OrthoDB" id="1719803at2759"/>
<dbReference type="EMBL" id="KZ451883">
    <property type="protein sequence ID" value="PKA67129.1"/>
    <property type="molecule type" value="Genomic_DNA"/>
</dbReference>
<sequence>MEILKNEEVEEQLKFFTVFVAAAVSECDHSLMQFKKAEDQVKAMINQCSYEIKKIELNLLCKTIYNIT</sequence>
<gene>
    <name evidence="1" type="ORF">AXF42_Ash004621</name>
</gene>
<dbReference type="AlphaFoldDB" id="A0A2I0BH67"/>
<keyword evidence="2" id="KW-1185">Reference proteome</keyword>